<comment type="caution">
    <text evidence="3">The sequence shown here is derived from an EMBL/GenBank/DDBJ whole genome shotgun (WGS) entry which is preliminary data.</text>
</comment>
<dbReference type="OrthoDB" id="545912at2759"/>
<dbReference type="PANTHER" id="PTHR31600:SF2">
    <property type="entry name" value="GAMETE ENRICHED GENE 10 PROTEIN-RELATED"/>
    <property type="match status" value="1"/>
</dbReference>
<proteinExistence type="predicted"/>
<evidence type="ECO:0008006" key="5">
    <source>
        <dbReference type="Google" id="ProtNLM"/>
    </source>
</evidence>
<feature type="transmembrane region" description="Helical" evidence="2">
    <location>
        <begin position="1334"/>
        <end position="1358"/>
    </location>
</feature>
<name>A0A835XWL8_9CHLO</name>
<feature type="region of interest" description="Disordered" evidence="1">
    <location>
        <begin position="1806"/>
        <end position="1825"/>
    </location>
</feature>
<gene>
    <name evidence="3" type="ORF">HYH03_013321</name>
</gene>
<dbReference type="PANTHER" id="PTHR31600">
    <property type="entry name" value="TINY MACROCYSTS PROTEIN B-RELATED"/>
    <property type="match status" value="1"/>
</dbReference>
<sequence>MSNATSIDLGHTHPSPLGAVASGRGASLRDLTAPMRLPRAYWRHKYTEPLCFDTTLLQGEFGSVKVHSVVLRRCSPRLGVGPMSGLAPPSSPYRDMMLVADNRGRIVHVTVALAAALGRSPDTLRAGGLDMIIPEPAAVLHGAWVQELANPQSTAHALMGPPPPFSCRSGMPICLAAVDEQDGPIVRPFRLEVKQRLTQAGSTKLHIVSAWPLSEEQALSQQRMRLTLDLAGNILSVDDGTPAELFGAPPHTFVGQSISEVVDLFRPEAGGSSAVRSAPSTPPLDGDVLDRVESALEASAARRVTRALLELSKRSLDAPGTSWRVGVTLPPDESARQELDQLALLLGASEHAAAERLIGGRTVPAVMRLRLVRKTQQAQQKRAVSMGFDVHEPRMEPLGSAFGGPPPSDADRSHHRAPSWGVQQAPWADKHSMRPGSVAAEPVAEGTRALHRRQAGPSAVAEATEEEMEEVLKHAESVANLQAPQPAAVDPSSAGTPRTAAASRLAAKVSALALEKSRSEAAGSPTGSMRAAALASSRAASRVNLRTSANDVPEAPAPAASRSIILPSPAAAASLAALAAGTSQRRSSQQLRLAGAEGSATVTEAASASAAASLGFESSLMVEVELWRADLLSGVVEVDEKGRLIRKDANSPLTHADLVLGLPATALLGVPAAEVLPLPPGGVAALLDNASGNQEVRGGLKRNGSARASKAGQPVVLPSRHAGDCCGIELRIQAVRRPGPPGSAYLILRPSAPAAAQPCFLRWLHDNDPSGLMPGLPGDKGTGGSGAQQEGGPLGLRLSVRGLVAAGRVAKLMRATAAANKAALLPPKASTTTGFEDRTPLLLAPSSPRARAGLTAVAREATTPPPGGQDALAGSTGADPSRDPPIPLPGTALAQPGPAPLSPAASRALSRVGSRLSLVAPAEPPPVPYARASLVPAGSVSRRQESLGLGNGLAAGVPDSLDTPRNNSGEQSWSLPPGEKTADLLKALEARKIDDERSQNPMDSIQSWVLAGAAAAAAAKGAEESSSSSKPSSPGSEGDCLSDDDMAAATHEADASKHLSESGAEEVESEAGAVTANYSAGKRFKRLNKLLISPMAHRPILVLRNITLALVAILLAAHLATFLLLRAELSLQTEHLEELVSAAQAARRVHELAINGRVLDMLYTGGFEVPGLPQFGEPLEEAVASLYEDILGLCDSFKALHHGVYLGFDHRRRISSQFGLRHIWDDPGLNVTVFYDAALITSANSTVTQLEAPLPVSRLMGLWDAGNEYLKQAFELHNNGEAHVRQGGNFTEWAAWKFIRANGLPVIFPAYLETLDALVQITVAESERIYQLQLIVLSVEGGLLCFMACVAMWIAASSFAHKRFMLYNVFVQIPMGVTRGLANMSIQLGAGEDDDDDELGLQTGLDPLGGGAADGGPPAEDAKPDGTTATQVLVSKPKERRANFGFASSTKVTKEGEPEGPVERTVSAIPGGSGKQGAATGGSAVGARLRGALSGLAFWRHSTKVNPEALSLKSRRRLEPSRRLCYIMVAPFLLWGILVVTINLADYIEMRTLASPIAALNVVNVFAIRFHRILFYVLEVAGALGYTARDAYKAVLRTEDAEWRLEYDVMLFGNEVVPAAGGAPPHFELAGTGLVFGGKEETTYLLFNTNQCLAEDAADCQPQDSPYYQATHHGLDVLVKNQATYVASLLQQPPEGSHINSTEFRFLWATGQTDAEGALNRLRDAYHAEVQSAYEGVKVQQVLLLALAWIWALVFVLLLLQPLLRRSRNEMRRIAELLSQLPGEVDCEGMVIAAISAGGAPLPAGAGGGAPMGGKGAKQGDRRRP</sequence>
<accession>A0A835XWL8</accession>
<feature type="region of interest" description="Disordered" evidence="1">
    <location>
        <begin position="1"/>
        <end position="20"/>
    </location>
</feature>
<feature type="region of interest" description="Disordered" evidence="1">
    <location>
        <begin position="1020"/>
        <end position="1071"/>
    </location>
</feature>
<feature type="region of interest" description="Disordered" evidence="1">
    <location>
        <begin position="1451"/>
        <end position="1481"/>
    </location>
</feature>
<feature type="region of interest" description="Disordered" evidence="1">
    <location>
        <begin position="860"/>
        <end position="906"/>
    </location>
</feature>
<feature type="region of interest" description="Disordered" evidence="1">
    <location>
        <begin position="1392"/>
        <end position="1428"/>
    </location>
</feature>
<feature type="region of interest" description="Disordered" evidence="1">
    <location>
        <begin position="828"/>
        <end position="848"/>
    </location>
</feature>
<feature type="compositionally biased region" description="Low complexity" evidence="1">
    <location>
        <begin position="1020"/>
        <end position="1038"/>
    </location>
</feature>
<keyword evidence="4" id="KW-1185">Reference proteome</keyword>
<feature type="transmembrane region" description="Helical" evidence="2">
    <location>
        <begin position="1742"/>
        <end position="1764"/>
    </location>
</feature>
<feature type="compositionally biased region" description="Gly residues" evidence="1">
    <location>
        <begin position="1806"/>
        <end position="1817"/>
    </location>
</feature>
<dbReference type="InterPro" id="IPR052994">
    <property type="entry name" value="Tiny_macrocysts_regulators"/>
</dbReference>
<protein>
    <recommendedName>
        <fullName evidence="5">PAS domain-containing protein</fullName>
    </recommendedName>
</protein>
<feature type="compositionally biased region" description="Polar residues" evidence="1">
    <location>
        <begin position="963"/>
        <end position="974"/>
    </location>
</feature>
<feature type="region of interest" description="Disordered" evidence="1">
    <location>
        <begin position="949"/>
        <end position="979"/>
    </location>
</feature>
<feature type="compositionally biased region" description="Gly residues" evidence="1">
    <location>
        <begin position="1471"/>
        <end position="1481"/>
    </location>
</feature>
<reference evidence="3" key="1">
    <citation type="journal article" date="2020" name="bioRxiv">
        <title>Comparative genomics of Chlamydomonas.</title>
        <authorList>
            <person name="Craig R.J."/>
            <person name="Hasan A.R."/>
            <person name="Ness R.W."/>
            <person name="Keightley P.D."/>
        </authorList>
    </citation>
    <scope>NUCLEOTIDE SEQUENCE</scope>
    <source>
        <strain evidence="3">CCAP 11/70</strain>
    </source>
</reference>
<keyword evidence="2" id="KW-0812">Transmembrane</keyword>
<feature type="compositionally biased region" description="Low complexity" evidence="1">
    <location>
        <begin position="892"/>
        <end position="906"/>
    </location>
</feature>
<feature type="region of interest" description="Disordered" evidence="1">
    <location>
        <begin position="770"/>
        <end position="790"/>
    </location>
</feature>
<keyword evidence="2" id="KW-0472">Membrane</keyword>
<feature type="transmembrane region" description="Helical" evidence="2">
    <location>
        <begin position="1524"/>
        <end position="1545"/>
    </location>
</feature>
<evidence type="ECO:0000256" key="2">
    <source>
        <dbReference type="SAM" id="Phobius"/>
    </source>
</evidence>
<feature type="region of interest" description="Disordered" evidence="1">
    <location>
        <begin position="394"/>
        <end position="473"/>
    </location>
</feature>
<dbReference type="EMBL" id="JAEHOE010000087">
    <property type="protein sequence ID" value="KAG2488180.1"/>
    <property type="molecule type" value="Genomic_DNA"/>
</dbReference>
<organism evidence="3 4">
    <name type="scientific">Edaphochlamys debaryana</name>
    <dbReference type="NCBI Taxonomy" id="47281"/>
    <lineage>
        <taxon>Eukaryota</taxon>
        <taxon>Viridiplantae</taxon>
        <taxon>Chlorophyta</taxon>
        <taxon>core chlorophytes</taxon>
        <taxon>Chlorophyceae</taxon>
        <taxon>CS clade</taxon>
        <taxon>Chlamydomonadales</taxon>
        <taxon>Chlamydomonadales incertae sedis</taxon>
        <taxon>Edaphochlamys</taxon>
    </lineage>
</organism>
<keyword evidence="2" id="KW-1133">Transmembrane helix</keyword>
<feature type="compositionally biased region" description="Basic and acidic residues" evidence="1">
    <location>
        <begin position="1051"/>
        <end position="1060"/>
    </location>
</feature>
<dbReference type="Proteomes" id="UP000612055">
    <property type="component" value="Unassembled WGS sequence"/>
</dbReference>
<feature type="region of interest" description="Disordered" evidence="1">
    <location>
        <begin position="482"/>
        <end position="501"/>
    </location>
</feature>
<evidence type="ECO:0000313" key="4">
    <source>
        <dbReference type="Proteomes" id="UP000612055"/>
    </source>
</evidence>
<evidence type="ECO:0000313" key="3">
    <source>
        <dbReference type="EMBL" id="KAG2488180.1"/>
    </source>
</evidence>
<evidence type="ECO:0000256" key="1">
    <source>
        <dbReference type="SAM" id="MobiDB-lite"/>
    </source>
</evidence>